<feature type="region of interest" description="Disordered" evidence="1">
    <location>
        <begin position="1902"/>
        <end position="1998"/>
    </location>
</feature>
<evidence type="ECO:0000259" key="2">
    <source>
        <dbReference type="SMART" id="SM00743"/>
    </source>
</evidence>
<feature type="compositionally biased region" description="Basic and acidic residues" evidence="1">
    <location>
        <begin position="1934"/>
        <end position="1948"/>
    </location>
</feature>
<dbReference type="EMBL" id="BAABME010000175">
    <property type="protein sequence ID" value="GAA0140375.1"/>
    <property type="molecule type" value="Genomic_DNA"/>
</dbReference>
<accession>A0AAV3NQP0</accession>
<dbReference type="Proteomes" id="UP001454036">
    <property type="component" value="Unassembled WGS sequence"/>
</dbReference>
<reference evidence="3 4" key="1">
    <citation type="submission" date="2024-01" db="EMBL/GenBank/DDBJ databases">
        <title>The complete chloroplast genome sequence of Lithospermum erythrorhizon: insights into the phylogenetic relationship among Boraginaceae species and the maternal lineages of purple gromwells.</title>
        <authorList>
            <person name="Okada T."/>
            <person name="Watanabe K."/>
        </authorList>
    </citation>
    <scope>NUCLEOTIDE SEQUENCE [LARGE SCALE GENOMIC DNA]</scope>
</reference>
<evidence type="ECO:0000313" key="3">
    <source>
        <dbReference type="EMBL" id="GAA0140375.1"/>
    </source>
</evidence>
<feature type="compositionally biased region" description="Basic residues" evidence="1">
    <location>
        <begin position="2090"/>
        <end position="2105"/>
    </location>
</feature>
<feature type="region of interest" description="Disordered" evidence="1">
    <location>
        <begin position="1056"/>
        <end position="1085"/>
    </location>
</feature>
<feature type="region of interest" description="Disordered" evidence="1">
    <location>
        <begin position="2010"/>
        <end position="2105"/>
    </location>
</feature>
<proteinExistence type="predicted"/>
<gene>
    <name evidence="3" type="ORF">LIER_01736</name>
</gene>
<feature type="compositionally biased region" description="Basic and acidic residues" evidence="1">
    <location>
        <begin position="816"/>
        <end position="829"/>
    </location>
</feature>
<protein>
    <recommendedName>
        <fullName evidence="2">Agenet domain-containing protein</fullName>
    </recommendedName>
</protein>
<feature type="compositionally biased region" description="Polar residues" evidence="1">
    <location>
        <begin position="1960"/>
        <end position="1974"/>
    </location>
</feature>
<feature type="compositionally biased region" description="Basic residues" evidence="1">
    <location>
        <begin position="915"/>
        <end position="928"/>
    </location>
</feature>
<feature type="region of interest" description="Disordered" evidence="1">
    <location>
        <begin position="1586"/>
        <end position="1609"/>
    </location>
</feature>
<feature type="compositionally biased region" description="Polar residues" evidence="1">
    <location>
        <begin position="1907"/>
        <end position="1916"/>
    </location>
</feature>
<feature type="domain" description="Agenet" evidence="2">
    <location>
        <begin position="1637"/>
        <end position="1711"/>
    </location>
</feature>
<feature type="region of interest" description="Disordered" evidence="1">
    <location>
        <begin position="571"/>
        <end position="639"/>
    </location>
</feature>
<feature type="region of interest" description="Disordered" evidence="1">
    <location>
        <begin position="699"/>
        <end position="726"/>
    </location>
</feature>
<feature type="region of interest" description="Disordered" evidence="1">
    <location>
        <begin position="186"/>
        <end position="218"/>
    </location>
</feature>
<feature type="domain" description="Agenet" evidence="2">
    <location>
        <begin position="1728"/>
        <end position="1786"/>
    </location>
</feature>
<feature type="region of interest" description="Disordered" evidence="1">
    <location>
        <begin position="303"/>
        <end position="328"/>
    </location>
</feature>
<organism evidence="3 4">
    <name type="scientific">Lithospermum erythrorhizon</name>
    <name type="common">Purple gromwell</name>
    <name type="synonym">Lithospermum officinale var. erythrorhizon</name>
    <dbReference type="NCBI Taxonomy" id="34254"/>
    <lineage>
        <taxon>Eukaryota</taxon>
        <taxon>Viridiplantae</taxon>
        <taxon>Streptophyta</taxon>
        <taxon>Embryophyta</taxon>
        <taxon>Tracheophyta</taxon>
        <taxon>Spermatophyta</taxon>
        <taxon>Magnoliopsida</taxon>
        <taxon>eudicotyledons</taxon>
        <taxon>Gunneridae</taxon>
        <taxon>Pentapetalae</taxon>
        <taxon>asterids</taxon>
        <taxon>lamiids</taxon>
        <taxon>Boraginales</taxon>
        <taxon>Boraginaceae</taxon>
        <taxon>Boraginoideae</taxon>
        <taxon>Lithospermeae</taxon>
        <taxon>Lithospermum</taxon>
    </lineage>
</organism>
<feature type="region of interest" description="Disordered" evidence="1">
    <location>
        <begin position="814"/>
        <end position="944"/>
    </location>
</feature>
<feature type="compositionally biased region" description="Polar residues" evidence="1">
    <location>
        <begin position="151"/>
        <end position="162"/>
    </location>
</feature>
<dbReference type="Pfam" id="PF05641">
    <property type="entry name" value="Agenet"/>
    <property type="match status" value="1"/>
</dbReference>
<evidence type="ECO:0000256" key="1">
    <source>
        <dbReference type="SAM" id="MobiDB-lite"/>
    </source>
</evidence>
<evidence type="ECO:0000313" key="4">
    <source>
        <dbReference type="Proteomes" id="UP001454036"/>
    </source>
</evidence>
<feature type="region of interest" description="Disordered" evidence="1">
    <location>
        <begin position="1795"/>
        <end position="1820"/>
    </location>
</feature>
<name>A0AAV3NQP0_LITER</name>
<feature type="compositionally biased region" description="Polar residues" evidence="1">
    <location>
        <begin position="610"/>
        <end position="639"/>
    </location>
</feature>
<feature type="compositionally biased region" description="Polar residues" evidence="1">
    <location>
        <begin position="1225"/>
        <end position="1236"/>
    </location>
</feature>
<sequence>MPMDNNDNHYPGLSEENSKITSVLHPYGLPKFDFDHSHIRFDSLVENEGFLGISSREDDNWIEDFSRGNSGIEFGTSAAECCSIPRHVDVWSEATSSESVEMLLKSVGQEEMLPGESVIEESIACDELSTLEKQTELNPRPAGNGGPKVQPSDNSSGLNQGNEDVDIDAKCPSFTQVELSASGSSVNLESSLDLPECNPQNKDSCQTKPDTSHNESLDHDMKGTLVLPTQRCSDSSLQYVMEDVEFLNGQDRSSAKPLENPSNESTQNNACNVNDASVCRIPDIIHQSMSEFSVFVSPNADATQNFEEPSSIPTKVESSLPTTKGNSQDLQSVESCLNSKDLALPESLEIKHFTDICEKSIGGSEGDLSLNKKATSSSGVESLAIKHSTDICEMSIGGSEGDLKGNKQAATSSRGVEALGVDVECEQLKDIPSPTSHTESSVEYKERSQVDKGVSTITSEGYIPGTELELGIHIIVDPVNHDDNLQVLSDASQSVAEHVAENLIERNGARENPEDTVLSSVSSEMVMSVEDTSQSVAEHVAENLTERNDAMENHEVTVLSSEIGMSVEVANSAKQDPGDASPKPVILDNDEPRLPTSSLDEEVERKIDVEQTSESDLPSTLKSESNIGSNGSNTASHEMSHGTTVYMGEQNEELNLPSDVEPVHLDKIADTVTDAMLEEETPSLKFPSQVDSETGTVSLAERNFDGNVSAEEEIREDSSRPSTESLDAASLNEGVMGQTKVALGFSDTKDLDGLPRDSNVVVADCPEAVLVVKHIQTKIDNSFQAQLSENSGGGCLAGADKPSHNIASVTSCSKVAEPDERMTEDHIDSAAEQLSDSTPKAGEVLSVPKNEGASEGSREERNFSFDVPPVAEKESGSMHSGSRKNHEGRKVPQVTSIVTEAGSASVGAKTTSDRKTRRGSAKSTKKNAKGNNVKQTEDNASRTLLSHSGPAQLIQFGVGLTEPRNSTTPISTSNLPDLNTAVPTSAICHQPFTDLQQLQLRAQIFVYGSLIQGTAPDEGCMASAFGASDGGRTSWEPKWRACIERLHSQNAVSNNLSTPIQSHLGSKGQHKSSKQSAPRSKAVPSPASIFCTREIPSVNVKPMVPLSSPLWNLSAPSSDGPPLSNVVRGAPLALPPLHPCQTPPAQKHGGLTSWLSPAPIPGPWVPSSRSSAFDSSARYSSSPSAEAVKLTLPNDSSLSTSSSMNHAFNALVSHLGVSSNLVQDSSMQKLTSSPAGSKSRKRRKSNTTEESPQNSLLATLAIPHSDAIISNSSKKSPAVGRLSSIFSNPSASHIDGHFSTTVAVTGSPIVTVNPVQIRELHMGELKQVEKAKLDGEEAMAHAADLVSRCQDVWRTLEEQRNSSLAPDHELQLTSSAAAVAAAASVAKAAAAAAKIASIAALHFHQVAIQVLHENSVHPQESEYSVCDVSNNLSDATPASILRGGNGNDAPNSIISAAREAARRRVEDALAASQHAENLDAIVKAAELAAEAVSQAGRVVSMGKPLPLSALLEGGPENYWRGDLQLANYSTEKGDKKDLGSSEEVCKQSEGPSGLEVCTMAVGSSLPKDIARDMCMNTRVDEAISASHLSGEKGISGKRDSPAPDHTGAGSLASELADAERVPLQDARGSGQRYSNDDVIKENCIVEVFKDGGCFKGGWYSAKVLSLNDEKTLVCFTDLQSDKESDLPREWIPLEGEGNKVPNIRVPHPISGVHFDRTRKRGRAALTEYQWSVGDSVDAWCEDCWREGVITEQNSTDLTTFTVHFPAHGKTSVVKAWHIRPTLTWKNGKWIELLNSKRSAPSQSDTPRGKRSRLGSPIEVEGKREIPKTVDNLQLGNVDDPKLLPLSSTEQVFNIGSNRGDHKVEAPRMMRSGLQKEGLKFFGVPRPGKKRKFMEVSKHIVSERSSKNDVPNDSSKLSKYLMPRGTGSRGFRNGAKTDVKEKQLAESRLKAPNTGKLPGISSLTLSQKENSTSVVSRPREITSRSHTVKGSISNNARGSSDLNRVAIDVSVPTESLPSERNKKASKNINPERTTKGKLAVAGGRTEGAAEDTLLPDSTEPRRSNRKIQPTSRLLEGLQSSLITSKIPSVSHRLHSKGASRGTSNRH</sequence>
<comment type="caution">
    <text evidence="3">The sequence shown here is derived from an EMBL/GenBank/DDBJ whole genome shotgun (WGS) entry which is preliminary data.</text>
</comment>
<dbReference type="InterPro" id="IPR014002">
    <property type="entry name" value="Agenet_dom_plant"/>
</dbReference>
<feature type="compositionally biased region" description="Polar residues" evidence="1">
    <location>
        <begin position="1795"/>
        <end position="1805"/>
    </location>
</feature>
<feature type="compositionally biased region" description="Polar residues" evidence="1">
    <location>
        <begin position="1983"/>
        <end position="1998"/>
    </location>
</feature>
<feature type="region of interest" description="Disordered" evidence="1">
    <location>
        <begin position="136"/>
        <end position="166"/>
    </location>
</feature>
<keyword evidence="4" id="KW-1185">Reference proteome</keyword>
<dbReference type="SMART" id="SM00743">
    <property type="entry name" value="Agenet"/>
    <property type="match status" value="2"/>
</dbReference>
<dbReference type="InterPro" id="IPR055274">
    <property type="entry name" value="SWO1"/>
</dbReference>
<dbReference type="InterPro" id="IPR008395">
    <property type="entry name" value="Agenet-like_dom"/>
</dbReference>
<dbReference type="CDD" id="cd20403">
    <property type="entry name" value="Tudor_Agenet_FMRP-like_rpt2"/>
    <property type="match status" value="1"/>
</dbReference>
<dbReference type="PANTHER" id="PTHR48429:SF1">
    <property type="entry name" value="AGENET DOMAIN-CONTAINING PROTEIN"/>
    <property type="match status" value="1"/>
</dbReference>
<feature type="compositionally biased region" description="Polar residues" evidence="1">
    <location>
        <begin position="198"/>
        <end position="209"/>
    </location>
</feature>
<dbReference type="PANTHER" id="PTHR48429">
    <property type="entry name" value="AGENET DOMAIN-CONTAINING PROTEIN"/>
    <property type="match status" value="1"/>
</dbReference>
<feature type="region of interest" description="Disordered" evidence="1">
    <location>
        <begin position="1225"/>
        <end position="1256"/>
    </location>
</feature>
<feature type="compositionally biased region" description="Polar residues" evidence="1">
    <location>
        <begin position="2065"/>
        <end position="2086"/>
    </location>
</feature>